<dbReference type="RefSeq" id="WP_227707480.1">
    <property type="nucleotide sequence ID" value="NZ_JAJEQX010000011.1"/>
</dbReference>
<comment type="caution">
    <text evidence="2">The sequence shown here is derived from an EMBL/GenBank/DDBJ whole genome shotgun (WGS) entry which is preliminary data.</text>
</comment>
<keyword evidence="3" id="KW-1185">Reference proteome</keyword>
<dbReference type="Pfam" id="PF14270">
    <property type="entry name" value="DUF4358"/>
    <property type="match status" value="1"/>
</dbReference>
<evidence type="ECO:0000313" key="3">
    <source>
        <dbReference type="Proteomes" id="UP001198151"/>
    </source>
</evidence>
<feature type="transmembrane region" description="Helical" evidence="1">
    <location>
        <begin position="12"/>
        <end position="31"/>
    </location>
</feature>
<dbReference type="EMBL" id="JAJEQX010000011">
    <property type="protein sequence ID" value="MCC2254341.1"/>
    <property type="molecule type" value="Genomic_DNA"/>
</dbReference>
<dbReference type="InterPro" id="IPR025648">
    <property type="entry name" value="DUF4358"/>
</dbReference>
<sequence length="161" mass="17873">MTQKKFSAARIMKYVVCVLIVVFVVLLMLYASGSSRPFEEVRQAVESSLDTSNLTEKDAAAFKRNFGLNAADYDGVMYYSSEFSISAEEVLLVKVKNSDQVQAVTEAIEDRVESRTNDFDGYAPEEVKLLEDSVQSVRGTYIFFASAPKAGEYLAAFNNSL</sequence>
<keyword evidence="1" id="KW-0472">Membrane</keyword>
<protein>
    <submittedName>
        <fullName evidence="2">DUF4358 domain-containing protein</fullName>
    </submittedName>
</protein>
<gene>
    <name evidence="2" type="ORF">LKD70_07870</name>
</gene>
<keyword evidence="1" id="KW-1133">Transmembrane helix</keyword>
<proteinExistence type="predicted"/>
<keyword evidence="1" id="KW-0812">Transmembrane</keyword>
<evidence type="ECO:0000256" key="1">
    <source>
        <dbReference type="SAM" id="Phobius"/>
    </source>
</evidence>
<accession>A0ABS8FWK8</accession>
<reference evidence="2 3" key="1">
    <citation type="submission" date="2021-10" db="EMBL/GenBank/DDBJ databases">
        <title>Anaerobic single-cell dispensing facilitates the cultivation of human gut bacteria.</title>
        <authorList>
            <person name="Afrizal A."/>
        </authorList>
    </citation>
    <scope>NUCLEOTIDE SEQUENCE [LARGE SCALE GENOMIC DNA]</scope>
    <source>
        <strain evidence="2 3">CLA-AA-H200</strain>
    </source>
</reference>
<name>A0ABS8FWK8_9FIRM</name>
<organism evidence="2 3">
    <name type="scientific">Ruminococcus turbiniformis</name>
    <dbReference type="NCBI Taxonomy" id="2881258"/>
    <lineage>
        <taxon>Bacteria</taxon>
        <taxon>Bacillati</taxon>
        <taxon>Bacillota</taxon>
        <taxon>Clostridia</taxon>
        <taxon>Eubacteriales</taxon>
        <taxon>Oscillospiraceae</taxon>
        <taxon>Ruminococcus</taxon>
    </lineage>
</organism>
<evidence type="ECO:0000313" key="2">
    <source>
        <dbReference type="EMBL" id="MCC2254341.1"/>
    </source>
</evidence>
<dbReference type="Proteomes" id="UP001198151">
    <property type="component" value="Unassembled WGS sequence"/>
</dbReference>